<accession>A0A0F2TIV1</accession>
<dbReference type="EMBL" id="JZKH01000015">
    <property type="protein sequence ID" value="KJS62210.1"/>
    <property type="molecule type" value="Genomic_DNA"/>
</dbReference>
<keyword evidence="3" id="KW-1185">Reference proteome</keyword>
<evidence type="ECO:0000313" key="2">
    <source>
        <dbReference type="EMBL" id="KJS62210.1"/>
    </source>
</evidence>
<organism evidence="2 3">
    <name type="scientific">Streptomyces rubellomurinus (strain ATCC 31215)</name>
    <dbReference type="NCBI Taxonomy" id="359131"/>
    <lineage>
        <taxon>Bacteria</taxon>
        <taxon>Bacillati</taxon>
        <taxon>Actinomycetota</taxon>
        <taxon>Actinomycetes</taxon>
        <taxon>Kitasatosporales</taxon>
        <taxon>Streptomycetaceae</taxon>
        <taxon>Streptomyces</taxon>
    </lineage>
</organism>
<dbReference type="Gene3D" id="3.20.20.100">
    <property type="entry name" value="NADP-dependent oxidoreductase domain"/>
    <property type="match status" value="1"/>
</dbReference>
<evidence type="ECO:0000259" key="1">
    <source>
        <dbReference type="Pfam" id="PF00248"/>
    </source>
</evidence>
<dbReference type="InterPro" id="IPR036812">
    <property type="entry name" value="NAD(P)_OxRdtase_dom_sf"/>
</dbReference>
<dbReference type="Proteomes" id="UP000033699">
    <property type="component" value="Unassembled WGS sequence"/>
</dbReference>
<dbReference type="PATRIC" id="fig|359131.3.peg.1628"/>
<feature type="domain" description="NADP-dependent oxidoreductase" evidence="1">
    <location>
        <begin position="2"/>
        <end position="60"/>
    </location>
</feature>
<comment type="caution">
    <text evidence="2">The sequence shown here is derived from an EMBL/GenBank/DDBJ whole genome shotgun (WGS) entry which is preliminary data.</text>
</comment>
<proteinExistence type="predicted"/>
<reference evidence="2 3" key="1">
    <citation type="submission" date="2015-02" db="EMBL/GenBank/DDBJ databases">
        <authorList>
            <person name="Ju K.-S."/>
            <person name="Doroghazi J.R."/>
            <person name="Metcalf W."/>
        </authorList>
    </citation>
    <scope>NUCLEOTIDE SEQUENCE [LARGE SCALE GENOMIC DNA]</scope>
    <source>
        <strain evidence="2 3">ATCC 31215</strain>
    </source>
</reference>
<protein>
    <recommendedName>
        <fullName evidence="1">NADP-dependent oxidoreductase domain-containing protein</fullName>
    </recommendedName>
</protein>
<dbReference type="OrthoDB" id="9768851at2"/>
<name>A0A0F2TIV1_STRR3</name>
<evidence type="ECO:0000313" key="3">
    <source>
        <dbReference type="Proteomes" id="UP000033699"/>
    </source>
</evidence>
<dbReference type="Pfam" id="PF00248">
    <property type="entry name" value="Aldo_ket_red"/>
    <property type="match status" value="1"/>
</dbReference>
<dbReference type="InterPro" id="IPR023210">
    <property type="entry name" value="NADP_OxRdtase_dom"/>
</dbReference>
<dbReference type="SUPFAM" id="SSF51430">
    <property type="entry name" value="NAD(P)-linked oxidoreductase"/>
    <property type="match status" value="1"/>
</dbReference>
<sequence length="75" mass="7941">MKAVCERHGVPLRAAALRFPFGHPAVASVLVGTRSATEVRDAAAMFDHPIPDGLWAELKERALLPVDVPTPGEAG</sequence>
<dbReference type="AlphaFoldDB" id="A0A0F2TIV1"/>
<gene>
    <name evidence="2" type="ORF">VM95_10120</name>
</gene>